<dbReference type="CDD" id="cd00060">
    <property type="entry name" value="FHA"/>
    <property type="match status" value="1"/>
</dbReference>
<dbReference type="Gene3D" id="3.40.50.2300">
    <property type="match status" value="1"/>
</dbReference>
<comment type="caution">
    <text evidence="2">The sequence shown here is derived from an EMBL/GenBank/DDBJ whole genome shotgun (WGS) entry which is preliminary data.</text>
</comment>
<keyword evidence="3" id="KW-1185">Reference proteome</keyword>
<sequence length="273" mass="30580">MGTSFTPQLIIHNATGASIISLEDQDVWTVGRGPENDIILDEHTVSRHHAKIQHQGPGEYRVADVGSGNGSFVNGKRIVMSHILQHGDRLTMGRIQLEFQGSRLEEALPSPPRKTILMLHSSALQSKVWQEVLTSQGVAVAHLNPSTNLSNLLTHRAASQDLPDLLLLDMTGIRDNPYHFCRWCRDTYPQIKVVLMSGKRTEVSDSERKWAIHQGAIDLLAGFPEPQLFNNLIVVTTKVKSVLQILDWPEIQQQKLLDALLAIQTLRKQSPRY</sequence>
<proteinExistence type="predicted"/>
<dbReference type="Pfam" id="PF00498">
    <property type="entry name" value="FHA"/>
    <property type="match status" value="1"/>
</dbReference>
<evidence type="ECO:0000313" key="3">
    <source>
        <dbReference type="Proteomes" id="UP000248857"/>
    </source>
</evidence>
<dbReference type="AlphaFoldDB" id="A0A2W1JD10"/>
<dbReference type="InterPro" id="IPR011006">
    <property type="entry name" value="CheY-like_superfamily"/>
</dbReference>
<protein>
    <submittedName>
        <fullName evidence="2">Glycogen accumulation regulator GarA</fullName>
    </submittedName>
</protein>
<dbReference type="PROSITE" id="PS50006">
    <property type="entry name" value="FHA_DOMAIN"/>
    <property type="match status" value="1"/>
</dbReference>
<gene>
    <name evidence="2" type="primary">garA_5</name>
    <name evidence="2" type="ORF">C1752_04505</name>
</gene>
<dbReference type="EMBL" id="PQWO01000014">
    <property type="protein sequence ID" value="PZD71793.1"/>
    <property type="molecule type" value="Genomic_DNA"/>
</dbReference>
<organism evidence="2 3">
    <name type="scientific">Acaryochloris thomasi RCC1774</name>
    <dbReference type="NCBI Taxonomy" id="1764569"/>
    <lineage>
        <taxon>Bacteria</taxon>
        <taxon>Bacillati</taxon>
        <taxon>Cyanobacteriota</taxon>
        <taxon>Cyanophyceae</taxon>
        <taxon>Acaryochloridales</taxon>
        <taxon>Acaryochloridaceae</taxon>
        <taxon>Acaryochloris</taxon>
        <taxon>Acaryochloris thomasi</taxon>
    </lineage>
</organism>
<accession>A0A2W1JD10</accession>
<evidence type="ECO:0000259" key="1">
    <source>
        <dbReference type="PROSITE" id="PS50006"/>
    </source>
</evidence>
<dbReference type="Gene3D" id="2.60.200.20">
    <property type="match status" value="1"/>
</dbReference>
<dbReference type="InterPro" id="IPR000253">
    <property type="entry name" value="FHA_dom"/>
</dbReference>
<dbReference type="Proteomes" id="UP000248857">
    <property type="component" value="Unassembled WGS sequence"/>
</dbReference>
<evidence type="ECO:0000313" key="2">
    <source>
        <dbReference type="EMBL" id="PZD71793.1"/>
    </source>
</evidence>
<dbReference type="InterPro" id="IPR008984">
    <property type="entry name" value="SMAD_FHA_dom_sf"/>
</dbReference>
<dbReference type="PANTHER" id="PTHR23308">
    <property type="entry name" value="NUCLEAR INHIBITOR OF PROTEIN PHOSPHATASE-1"/>
    <property type="match status" value="1"/>
</dbReference>
<name>A0A2W1JD10_9CYAN</name>
<dbReference type="InterPro" id="IPR050923">
    <property type="entry name" value="Cell_Proc_Reg/RNA_Proc"/>
</dbReference>
<dbReference type="RefSeq" id="WP_110987730.1">
    <property type="nucleotide sequence ID" value="NZ_CAWNWM010000014.1"/>
</dbReference>
<dbReference type="SMART" id="SM00240">
    <property type="entry name" value="FHA"/>
    <property type="match status" value="1"/>
</dbReference>
<reference evidence="2 3" key="1">
    <citation type="journal article" date="2018" name="Sci. Rep.">
        <title>A novel species of the marine cyanobacterium Acaryochloris with a unique pigment content and lifestyle.</title>
        <authorList>
            <person name="Partensky F."/>
            <person name="Six C."/>
            <person name="Ratin M."/>
            <person name="Garczarek L."/>
            <person name="Vaulot D."/>
            <person name="Probert I."/>
            <person name="Calteau A."/>
            <person name="Gourvil P."/>
            <person name="Marie D."/>
            <person name="Grebert T."/>
            <person name="Bouchier C."/>
            <person name="Le Panse S."/>
            <person name="Gachenot M."/>
            <person name="Rodriguez F."/>
            <person name="Garrido J.L."/>
        </authorList>
    </citation>
    <scope>NUCLEOTIDE SEQUENCE [LARGE SCALE GENOMIC DNA]</scope>
    <source>
        <strain evidence="2 3">RCC1774</strain>
    </source>
</reference>
<dbReference type="SUPFAM" id="SSF52172">
    <property type="entry name" value="CheY-like"/>
    <property type="match status" value="1"/>
</dbReference>
<feature type="domain" description="FHA" evidence="1">
    <location>
        <begin position="28"/>
        <end position="78"/>
    </location>
</feature>
<dbReference type="OrthoDB" id="9816434at2"/>
<dbReference type="SUPFAM" id="SSF49879">
    <property type="entry name" value="SMAD/FHA domain"/>
    <property type="match status" value="1"/>
</dbReference>